<dbReference type="Gene3D" id="3.10.450.50">
    <property type="match status" value="1"/>
</dbReference>
<dbReference type="SUPFAM" id="SSF54427">
    <property type="entry name" value="NTF2-like"/>
    <property type="match status" value="1"/>
</dbReference>
<organism evidence="1 2">
    <name type="scientific">Adhaeribacter pallidiroseus</name>
    <dbReference type="NCBI Taxonomy" id="2072847"/>
    <lineage>
        <taxon>Bacteria</taxon>
        <taxon>Pseudomonadati</taxon>
        <taxon>Bacteroidota</taxon>
        <taxon>Cytophagia</taxon>
        <taxon>Cytophagales</taxon>
        <taxon>Hymenobacteraceae</taxon>
        <taxon>Adhaeribacter</taxon>
    </lineage>
</organism>
<name>A0A369QGT7_9BACT</name>
<evidence type="ECO:0008006" key="3">
    <source>
        <dbReference type="Google" id="ProtNLM"/>
    </source>
</evidence>
<comment type="caution">
    <text evidence="1">The sequence shown here is derived from an EMBL/GenBank/DDBJ whole genome shotgun (WGS) entry which is preliminary data.</text>
</comment>
<protein>
    <recommendedName>
        <fullName evidence="3">DUF4440 domain-containing protein</fullName>
    </recommendedName>
</protein>
<keyword evidence="2" id="KW-1185">Reference proteome</keyword>
<evidence type="ECO:0000313" key="2">
    <source>
        <dbReference type="Proteomes" id="UP000253919"/>
    </source>
</evidence>
<sequence length="218" mass="25378">MRTIQRIELAEVTPRSYTLKLISASLDYEVFHASGKPSLKPTRITYKFKIRLEQLYKTALNLFSLKTQPFRKSAIVSVPCISIILFFSLTGFQEYEELGPYSIAQLNLKYVDWFNAGQIDSIGLMYQENACFIPYNHVEIHGRKNIKKYYRALYNSGFRFYKNESKVLMVKDSITVERGIWLANNNINYTGTYLAHWKLSSNGRWHIENSMSNGDNIK</sequence>
<proteinExistence type="predicted"/>
<dbReference type="InterPro" id="IPR032710">
    <property type="entry name" value="NTF2-like_dom_sf"/>
</dbReference>
<gene>
    <name evidence="1" type="ORF">AHMF7616_01359</name>
</gene>
<dbReference type="EMBL" id="QASA01000001">
    <property type="protein sequence ID" value="RDC62765.1"/>
    <property type="molecule type" value="Genomic_DNA"/>
</dbReference>
<dbReference type="Proteomes" id="UP000253919">
    <property type="component" value="Unassembled WGS sequence"/>
</dbReference>
<accession>A0A369QGT7</accession>
<dbReference type="AlphaFoldDB" id="A0A369QGT7"/>
<reference evidence="1 2" key="1">
    <citation type="submission" date="2018-04" db="EMBL/GenBank/DDBJ databases">
        <title>Adhaeribacter sp. HMF7616 genome sequencing and assembly.</title>
        <authorList>
            <person name="Kang H."/>
            <person name="Kang J."/>
            <person name="Cha I."/>
            <person name="Kim H."/>
            <person name="Joh K."/>
        </authorList>
    </citation>
    <scope>NUCLEOTIDE SEQUENCE [LARGE SCALE GENOMIC DNA]</scope>
    <source>
        <strain evidence="1 2">HMF7616</strain>
    </source>
</reference>
<evidence type="ECO:0000313" key="1">
    <source>
        <dbReference type="EMBL" id="RDC62765.1"/>
    </source>
</evidence>